<evidence type="ECO:0000256" key="1">
    <source>
        <dbReference type="SAM" id="SignalP"/>
    </source>
</evidence>
<organism evidence="2 3">
    <name type="scientific">Nesidiocoris tenuis</name>
    <dbReference type="NCBI Taxonomy" id="355587"/>
    <lineage>
        <taxon>Eukaryota</taxon>
        <taxon>Metazoa</taxon>
        <taxon>Ecdysozoa</taxon>
        <taxon>Arthropoda</taxon>
        <taxon>Hexapoda</taxon>
        <taxon>Insecta</taxon>
        <taxon>Pterygota</taxon>
        <taxon>Neoptera</taxon>
        <taxon>Paraneoptera</taxon>
        <taxon>Hemiptera</taxon>
        <taxon>Heteroptera</taxon>
        <taxon>Panheteroptera</taxon>
        <taxon>Cimicomorpha</taxon>
        <taxon>Miridae</taxon>
        <taxon>Dicyphina</taxon>
        <taxon>Nesidiocoris</taxon>
    </lineage>
</organism>
<reference evidence="2 3" key="1">
    <citation type="submission" date="2020-02" db="EMBL/GenBank/DDBJ databases">
        <authorList>
            <person name="Ferguson B K."/>
        </authorList>
    </citation>
    <scope>NUCLEOTIDE SEQUENCE [LARGE SCALE GENOMIC DNA]</scope>
</reference>
<name>A0A6H5G7K7_9HEMI</name>
<sequence length="82" mass="8932">MKTFWFLGLVPTSGAVECSEHWASDQPLCGTCQPAELSCCECSAGTRQPCIRVNVKGSPGKNKNIYFSILSKLTFCSKIDVL</sequence>
<gene>
    <name evidence="2" type="ORF">NTEN_LOCUS4467</name>
</gene>
<dbReference type="AlphaFoldDB" id="A0A6H5G7K7"/>
<evidence type="ECO:0000313" key="3">
    <source>
        <dbReference type="Proteomes" id="UP000479000"/>
    </source>
</evidence>
<protein>
    <submittedName>
        <fullName evidence="2">Uncharacterized protein</fullName>
    </submittedName>
</protein>
<feature type="chain" id="PRO_5026113201" evidence="1">
    <location>
        <begin position="16"/>
        <end position="82"/>
    </location>
</feature>
<accession>A0A6H5G7K7</accession>
<evidence type="ECO:0000313" key="2">
    <source>
        <dbReference type="EMBL" id="CAA9998180.1"/>
    </source>
</evidence>
<feature type="signal peptide" evidence="1">
    <location>
        <begin position="1"/>
        <end position="15"/>
    </location>
</feature>
<keyword evidence="1" id="KW-0732">Signal</keyword>
<dbReference type="EMBL" id="CADCXU010006631">
    <property type="protein sequence ID" value="CAA9998180.1"/>
    <property type="molecule type" value="Genomic_DNA"/>
</dbReference>
<dbReference type="Proteomes" id="UP000479000">
    <property type="component" value="Unassembled WGS sequence"/>
</dbReference>
<keyword evidence="3" id="KW-1185">Reference proteome</keyword>
<proteinExistence type="predicted"/>